<dbReference type="Pfam" id="PF12730">
    <property type="entry name" value="ABC2_membrane_4"/>
    <property type="match status" value="1"/>
</dbReference>
<feature type="transmembrane region" description="Helical" evidence="1">
    <location>
        <begin position="167"/>
        <end position="191"/>
    </location>
</feature>
<sequence>MIRFVRKEIFKFRKEKIKYCLLVLCIPTIISFLMYAFNEKYDLVEWDGYLNNIITFLNYIVCSIVYGIITAYTFGHEYETKTINILFTYPINRMKILMSKLLFIFIIIVSTLVGIFLLSIGLGLLIKHESLTAAIFLYYLGAFIKMMVFHFMLICIVSAVAISSKSVLPAIIFIISVSFANLVVVNTKIASFYPWSAPILLSPHENVGRNYVPSLFCMVSLIIIFIIGVGISIKKYKYI</sequence>
<feature type="transmembrane region" description="Helical" evidence="1">
    <location>
        <begin position="20"/>
        <end position="37"/>
    </location>
</feature>
<evidence type="ECO:0000256" key="1">
    <source>
        <dbReference type="SAM" id="Phobius"/>
    </source>
</evidence>
<keyword evidence="1" id="KW-0812">Transmembrane</keyword>
<reference evidence="2 3" key="1">
    <citation type="submission" date="2020-08" db="EMBL/GenBank/DDBJ databases">
        <title>A Genomic Blueprint of the Chicken Gut Microbiome.</title>
        <authorList>
            <person name="Gilroy R."/>
            <person name="Ravi A."/>
            <person name="Getino M."/>
            <person name="Pursley I."/>
            <person name="Horton D.L."/>
            <person name="Alikhan N.-F."/>
            <person name="Baker D."/>
            <person name="Gharbi K."/>
            <person name="Hall N."/>
            <person name="Watson M."/>
            <person name="Adriaenssens E.M."/>
            <person name="Foster-Nyarko E."/>
            <person name="Jarju S."/>
            <person name="Secka A."/>
            <person name="Antonio M."/>
            <person name="Oren A."/>
            <person name="Chaudhuri R."/>
            <person name="La Ragione R.M."/>
            <person name="Hildebrand F."/>
            <person name="Pallen M.J."/>
        </authorList>
    </citation>
    <scope>NUCLEOTIDE SEQUENCE [LARGE SCALE GENOMIC DNA]</scope>
    <source>
        <strain evidence="2 3">Sa3CVN1</strain>
    </source>
</reference>
<proteinExistence type="predicted"/>
<keyword evidence="1" id="KW-1133">Transmembrane helix</keyword>
<evidence type="ECO:0000313" key="3">
    <source>
        <dbReference type="Proteomes" id="UP000627781"/>
    </source>
</evidence>
<feature type="transmembrane region" description="Helical" evidence="1">
    <location>
        <begin position="49"/>
        <end position="74"/>
    </location>
</feature>
<name>A0ABR8PSV3_9CLOT</name>
<gene>
    <name evidence="2" type="ORF">H9661_07430</name>
</gene>
<dbReference type="RefSeq" id="WP_143318286.1">
    <property type="nucleotide sequence ID" value="NZ_JACSRA010000009.1"/>
</dbReference>
<feature type="transmembrane region" description="Helical" evidence="1">
    <location>
        <begin position="211"/>
        <end position="233"/>
    </location>
</feature>
<protein>
    <submittedName>
        <fullName evidence="2">ABC transporter permease</fullName>
    </submittedName>
</protein>
<dbReference type="EMBL" id="JACSRA010000009">
    <property type="protein sequence ID" value="MBD7911184.1"/>
    <property type="molecule type" value="Genomic_DNA"/>
</dbReference>
<feature type="transmembrane region" description="Helical" evidence="1">
    <location>
        <begin position="138"/>
        <end position="160"/>
    </location>
</feature>
<comment type="caution">
    <text evidence="2">The sequence shown here is derived from an EMBL/GenBank/DDBJ whole genome shotgun (WGS) entry which is preliminary data.</text>
</comment>
<keyword evidence="1" id="KW-0472">Membrane</keyword>
<dbReference type="Proteomes" id="UP000627781">
    <property type="component" value="Unassembled WGS sequence"/>
</dbReference>
<evidence type="ECO:0000313" key="2">
    <source>
        <dbReference type="EMBL" id="MBD7911184.1"/>
    </source>
</evidence>
<organism evidence="2 3">
    <name type="scientific">Clostridium cibarium</name>
    <dbReference type="NCBI Taxonomy" id="2762247"/>
    <lineage>
        <taxon>Bacteria</taxon>
        <taxon>Bacillati</taxon>
        <taxon>Bacillota</taxon>
        <taxon>Clostridia</taxon>
        <taxon>Eubacteriales</taxon>
        <taxon>Clostridiaceae</taxon>
        <taxon>Clostridium</taxon>
    </lineage>
</organism>
<feature type="transmembrane region" description="Helical" evidence="1">
    <location>
        <begin position="101"/>
        <end position="126"/>
    </location>
</feature>
<accession>A0ABR8PSV3</accession>
<keyword evidence="3" id="KW-1185">Reference proteome</keyword>